<dbReference type="SMART" id="SM00860">
    <property type="entry name" value="SMI1_KNR4"/>
    <property type="match status" value="1"/>
</dbReference>
<evidence type="ECO:0000313" key="4">
    <source>
        <dbReference type="Proteomes" id="UP001153737"/>
    </source>
</evidence>
<sequence>MHVTVRIPSTTQDMPTAIMKCSTTVWAAGTKTASCPAADTKTREVVNRNRADQKKRQNDPAYFPNGEHTGNLTSVKNNEYSPFTNRFNTHTHSDRHGPKMGFVVDKVSEDSFYENLLLGLSKVLERSPCVSNLSLKRIPGVRQMEIRSWEHNNGIILPEDLRAFYSSTNGFLYTYDFSYDYTSTEEGKRFTRQGKIEVNPLSELIRTYGYETKNVSQIEKTGTKYKLTLSRDSQVYELCTVDENAKVVLVYINSYSIPSVWLYTNSMTFNRLSEDFTTYMRMCIAHLGIPCWQYTVAREGLPDWAREMFVLLAPGVLREDQNLIETPKFDVDVLNRIDANIFSLHSVSNDRGAVVKAVQQDKSAKEKKKIVPRRHMSAKAGKKSGLDK</sequence>
<feature type="compositionally biased region" description="Basic residues" evidence="1">
    <location>
        <begin position="365"/>
        <end position="382"/>
    </location>
</feature>
<name>A0A9N9SHI9_PHACE</name>
<dbReference type="InterPro" id="IPR039231">
    <property type="entry name" value="TPGS2"/>
</dbReference>
<feature type="compositionally biased region" description="Basic and acidic residues" evidence="1">
    <location>
        <begin position="40"/>
        <end position="58"/>
    </location>
</feature>
<feature type="region of interest" description="Disordered" evidence="1">
    <location>
        <begin position="36"/>
        <end position="73"/>
    </location>
</feature>
<dbReference type="PANTHER" id="PTHR31854">
    <property type="entry name" value="TUBULIN POLYGLUTAMYLASE COMPLEX SUBUNIT 2"/>
    <property type="match status" value="1"/>
</dbReference>
<dbReference type="InterPro" id="IPR018958">
    <property type="entry name" value="Knr4/Smi1-like_dom"/>
</dbReference>
<evidence type="ECO:0000259" key="2">
    <source>
        <dbReference type="SMART" id="SM00860"/>
    </source>
</evidence>
<evidence type="ECO:0000313" key="3">
    <source>
        <dbReference type="EMBL" id="CAG9818469.1"/>
    </source>
</evidence>
<reference evidence="3" key="1">
    <citation type="submission" date="2022-01" db="EMBL/GenBank/DDBJ databases">
        <authorList>
            <person name="King R."/>
        </authorList>
    </citation>
    <scope>NUCLEOTIDE SEQUENCE</scope>
</reference>
<evidence type="ECO:0000256" key="1">
    <source>
        <dbReference type="SAM" id="MobiDB-lite"/>
    </source>
</evidence>
<dbReference type="PANTHER" id="PTHR31854:SF2">
    <property type="entry name" value="TUBULIN POLYGLUTAMYLASE COMPLEX SUBUNIT 2"/>
    <property type="match status" value="1"/>
</dbReference>
<accession>A0A9N9SHI9</accession>
<reference evidence="3" key="2">
    <citation type="submission" date="2022-10" db="EMBL/GenBank/DDBJ databases">
        <authorList>
            <consortium name="ENA_rothamsted_submissions"/>
            <consortium name="culmorum"/>
            <person name="King R."/>
        </authorList>
    </citation>
    <scope>NUCLEOTIDE SEQUENCE</scope>
</reference>
<proteinExistence type="predicted"/>
<dbReference type="InterPro" id="IPR037883">
    <property type="entry name" value="Knr4/Smi1-like_sf"/>
</dbReference>
<keyword evidence="4" id="KW-1185">Reference proteome</keyword>
<dbReference type="SUPFAM" id="SSF160631">
    <property type="entry name" value="SMI1/KNR4-like"/>
    <property type="match status" value="1"/>
</dbReference>
<feature type="domain" description="Knr4/Smi1-like" evidence="2">
    <location>
        <begin position="140"/>
        <end position="282"/>
    </location>
</feature>
<dbReference type="OrthoDB" id="10249691at2759"/>
<gene>
    <name evidence="3" type="ORF">PHAECO_LOCUS6144</name>
</gene>
<protein>
    <recommendedName>
        <fullName evidence="2">Knr4/Smi1-like domain-containing protein</fullName>
    </recommendedName>
</protein>
<dbReference type="Proteomes" id="UP001153737">
    <property type="component" value="Chromosome 2"/>
</dbReference>
<organism evidence="3 4">
    <name type="scientific">Phaedon cochleariae</name>
    <name type="common">Mustard beetle</name>
    <dbReference type="NCBI Taxonomy" id="80249"/>
    <lineage>
        <taxon>Eukaryota</taxon>
        <taxon>Metazoa</taxon>
        <taxon>Ecdysozoa</taxon>
        <taxon>Arthropoda</taxon>
        <taxon>Hexapoda</taxon>
        <taxon>Insecta</taxon>
        <taxon>Pterygota</taxon>
        <taxon>Neoptera</taxon>
        <taxon>Endopterygota</taxon>
        <taxon>Coleoptera</taxon>
        <taxon>Polyphaga</taxon>
        <taxon>Cucujiformia</taxon>
        <taxon>Chrysomeloidea</taxon>
        <taxon>Chrysomelidae</taxon>
        <taxon>Chrysomelinae</taxon>
        <taxon>Chrysomelini</taxon>
        <taxon>Phaedon</taxon>
    </lineage>
</organism>
<dbReference type="EMBL" id="OU896708">
    <property type="protein sequence ID" value="CAG9818469.1"/>
    <property type="molecule type" value="Genomic_DNA"/>
</dbReference>
<feature type="region of interest" description="Disordered" evidence="1">
    <location>
        <begin position="359"/>
        <end position="388"/>
    </location>
</feature>
<dbReference type="AlphaFoldDB" id="A0A9N9SHI9"/>